<dbReference type="RefSeq" id="WP_200230030.1">
    <property type="nucleotide sequence ID" value="NZ_CP066775.1"/>
</dbReference>
<accession>A0A7T7JG30</accession>
<organism evidence="1 2">
    <name type="scientific">Mucilaginibacter ginkgonis</name>
    <dbReference type="NCBI Taxonomy" id="2682091"/>
    <lineage>
        <taxon>Bacteria</taxon>
        <taxon>Pseudomonadati</taxon>
        <taxon>Bacteroidota</taxon>
        <taxon>Sphingobacteriia</taxon>
        <taxon>Sphingobacteriales</taxon>
        <taxon>Sphingobacteriaceae</taxon>
        <taxon>Mucilaginibacter</taxon>
    </lineage>
</organism>
<reference evidence="1 2" key="1">
    <citation type="submission" date="2020-12" db="EMBL/GenBank/DDBJ databases">
        <title>HMF7856_wgs.fasta genome submission.</title>
        <authorList>
            <person name="Kang H."/>
            <person name="Kim H."/>
            <person name="Joh K."/>
        </authorList>
    </citation>
    <scope>NUCLEOTIDE SEQUENCE [LARGE SCALE GENOMIC DNA]</scope>
    <source>
        <strain evidence="1 2">HMF7856</strain>
    </source>
</reference>
<dbReference type="InterPro" id="IPR011990">
    <property type="entry name" value="TPR-like_helical_dom_sf"/>
</dbReference>
<dbReference type="SUPFAM" id="SSF48452">
    <property type="entry name" value="TPR-like"/>
    <property type="match status" value="1"/>
</dbReference>
<dbReference type="AlphaFoldDB" id="A0A7T7JG30"/>
<gene>
    <name evidence="1" type="ORF">GO620_012950</name>
</gene>
<dbReference type="EMBL" id="CP066775">
    <property type="protein sequence ID" value="QQL49077.1"/>
    <property type="molecule type" value="Genomic_DNA"/>
</dbReference>
<dbReference type="KEGG" id="mgik:GO620_012950"/>
<evidence type="ECO:0000313" key="1">
    <source>
        <dbReference type="EMBL" id="QQL49077.1"/>
    </source>
</evidence>
<protein>
    <recommendedName>
        <fullName evidence="3">Tetratricopeptide repeat protein</fullName>
    </recommendedName>
</protein>
<dbReference type="Proteomes" id="UP000429232">
    <property type="component" value="Chromosome"/>
</dbReference>
<sequence length="99" mass="11407">MKRYLAKPNFSQYERAILLFKVALQYKKSGDYFEAIKSFDLSENEILGLNFNEDVIYLLKDIYSERAICKTSINDISGADDDLKKSEDLLKAFHASIIT</sequence>
<keyword evidence="2" id="KW-1185">Reference proteome</keyword>
<evidence type="ECO:0008006" key="3">
    <source>
        <dbReference type="Google" id="ProtNLM"/>
    </source>
</evidence>
<name>A0A7T7JG30_9SPHI</name>
<evidence type="ECO:0000313" key="2">
    <source>
        <dbReference type="Proteomes" id="UP000429232"/>
    </source>
</evidence>
<proteinExistence type="predicted"/>